<accession>A0A2V1D6E6</accession>
<sequence>MSSSSTSTTPSPTSPTPLHATLVRTTHRFLSTFSPPSTASTSSINPINLHFTTTKNYTHTIGPAFFVASSPNKDHLANVQTAADFAKHLDRMSRAFVRSETWVRRTRATPTPTPTTEGGGVEGEEEIVVDVHRKVVVVDVVHRIVVKGQGDEKKRTVDNEVTWWLQMSGDGKLVERSREVVDGVASAEIARLVGVWRESVTGEV</sequence>
<keyword evidence="2" id="KW-1185">Reference proteome</keyword>
<name>A0A2V1D6E6_9PLEO</name>
<evidence type="ECO:0000313" key="2">
    <source>
        <dbReference type="Proteomes" id="UP000244855"/>
    </source>
</evidence>
<dbReference type="EMBL" id="KZ805577">
    <property type="protein sequence ID" value="PVH93622.1"/>
    <property type="molecule type" value="Genomic_DNA"/>
</dbReference>
<protein>
    <submittedName>
        <fullName evidence="1">Uncharacterized protein</fullName>
    </submittedName>
</protein>
<organism evidence="1 2">
    <name type="scientific">Periconia macrospinosa</name>
    <dbReference type="NCBI Taxonomy" id="97972"/>
    <lineage>
        <taxon>Eukaryota</taxon>
        <taxon>Fungi</taxon>
        <taxon>Dikarya</taxon>
        <taxon>Ascomycota</taxon>
        <taxon>Pezizomycotina</taxon>
        <taxon>Dothideomycetes</taxon>
        <taxon>Pleosporomycetidae</taxon>
        <taxon>Pleosporales</taxon>
        <taxon>Massarineae</taxon>
        <taxon>Periconiaceae</taxon>
        <taxon>Periconia</taxon>
    </lineage>
</organism>
<gene>
    <name evidence="1" type="ORF">DM02DRAFT_619160</name>
</gene>
<reference evidence="1 2" key="1">
    <citation type="journal article" date="2018" name="Sci. Rep.">
        <title>Comparative genomics provides insights into the lifestyle and reveals functional heterogeneity of dark septate endophytic fungi.</title>
        <authorList>
            <person name="Knapp D.G."/>
            <person name="Nemeth J.B."/>
            <person name="Barry K."/>
            <person name="Hainaut M."/>
            <person name="Henrissat B."/>
            <person name="Johnson J."/>
            <person name="Kuo A."/>
            <person name="Lim J.H.P."/>
            <person name="Lipzen A."/>
            <person name="Nolan M."/>
            <person name="Ohm R.A."/>
            <person name="Tamas L."/>
            <person name="Grigoriev I.V."/>
            <person name="Spatafora J.W."/>
            <person name="Nagy L.G."/>
            <person name="Kovacs G.M."/>
        </authorList>
    </citation>
    <scope>NUCLEOTIDE SEQUENCE [LARGE SCALE GENOMIC DNA]</scope>
    <source>
        <strain evidence="1 2">DSE2036</strain>
    </source>
</reference>
<dbReference type="AlphaFoldDB" id="A0A2V1D6E6"/>
<dbReference type="Proteomes" id="UP000244855">
    <property type="component" value="Unassembled WGS sequence"/>
</dbReference>
<evidence type="ECO:0000313" key="1">
    <source>
        <dbReference type="EMBL" id="PVH93622.1"/>
    </source>
</evidence>
<proteinExistence type="predicted"/>